<proteinExistence type="predicted"/>
<dbReference type="AlphaFoldDB" id="A0A1F6WNQ9"/>
<evidence type="ECO:0000313" key="2">
    <source>
        <dbReference type="Proteomes" id="UP000179448"/>
    </source>
</evidence>
<gene>
    <name evidence="1" type="ORF">A2997_00240</name>
</gene>
<reference evidence="1 2" key="1">
    <citation type="journal article" date="2016" name="Nat. Commun.">
        <title>Thousands of microbial genomes shed light on interconnected biogeochemical processes in an aquifer system.</title>
        <authorList>
            <person name="Anantharaman K."/>
            <person name="Brown C.T."/>
            <person name="Hug L.A."/>
            <person name="Sharon I."/>
            <person name="Castelle C.J."/>
            <person name="Probst A.J."/>
            <person name="Thomas B.C."/>
            <person name="Singh A."/>
            <person name="Wilkins M.J."/>
            <person name="Karaoz U."/>
            <person name="Brodie E.L."/>
            <person name="Williams K.H."/>
            <person name="Hubbard S.S."/>
            <person name="Banfield J.F."/>
        </authorList>
    </citation>
    <scope>NUCLEOTIDE SEQUENCE [LARGE SCALE GENOMIC DNA]</scope>
</reference>
<organism evidence="1 2">
    <name type="scientific">Candidatus Nomurabacteria bacterium RIFCSPLOWO2_01_FULL_36_10b</name>
    <dbReference type="NCBI Taxonomy" id="1801766"/>
    <lineage>
        <taxon>Bacteria</taxon>
        <taxon>Candidatus Nomuraibacteriota</taxon>
    </lineage>
</organism>
<dbReference type="EMBL" id="MFUQ01000015">
    <property type="protein sequence ID" value="OGI83519.1"/>
    <property type="molecule type" value="Genomic_DNA"/>
</dbReference>
<accession>A0A1F6WNQ9</accession>
<comment type="caution">
    <text evidence="1">The sequence shown here is derived from an EMBL/GenBank/DDBJ whole genome shotgun (WGS) entry which is preliminary data.</text>
</comment>
<dbReference type="Proteomes" id="UP000179448">
    <property type="component" value="Unassembled WGS sequence"/>
</dbReference>
<protein>
    <submittedName>
        <fullName evidence="1">Uncharacterized protein</fullName>
    </submittedName>
</protein>
<name>A0A1F6WNQ9_9BACT</name>
<sequence length="95" mass="10428">MPRHHSSSKSTLIVVATKSESGIKFILGKGYISNVASMEVIKEEVLPSTDLRRGIAKSFGPFVNEVTRISYSYGTSIEPNRREDIAMAFTAAMMS</sequence>
<evidence type="ECO:0000313" key="1">
    <source>
        <dbReference type="EMBL" id="OGI83519.1"/>
    </source>
</evidence>